<dbReference type="InterPro" id="IPR005524">
    <property type="entry name" value="DUF318"/>
</dbReference>
<feature type="transmembrane region" description="Helical" evidence="8">
    <location>
        <begin position="249"/>
        <end position="268"/>
    </location>
</feature>
<dbReference type="Pfam" id="PF01145">
    <property type="entry name" value="Band_7"/>
    <property type="match status" value="1"/>
</dbReference>
<accession>A0A948S3L9</accession>
<keyword evidence="7 8" id="KW-0472">Membrane</keyword>
<comment type="similarity">
    <text evidence="2">Belongs to the UPF0718 family.</text>
</comment>
<evidence type="ECO:0000256" key="5">
    <source>
        <dbReference type="ARBA" id="ARBA00022692"/>
    </source>
</evidence>
<dbReference type="PANTHER" id="PTHR34184:SF4">
    <property type="entry name" value="UPF0718 PROTEIN YCGR"/>
    <property type="match status" value="1"/>
</dbReference>
<dbReference type="InterPro" id="IPR036013">
    <property type="entry name" value="Band_7/SPFH_dom_sf"/>
</dbReference>
<protein>
    <submittedName>
        <fullName evidence="10">SO_0444 family Cu/Zn efflux transporter</fullName>
    </submittedName>
</protein>
<feature type="transmembrane region" description="Helical" evidence="8">
    <location>
        <begin position="446"/>
        <end position="464"/>
    </location>
</feature>
<dbReference type="InterPro" id="IPR010201">
    <property type="entry name" value="HflK"/>
</dbReference>
<feature type="transmembrane region" description="Helical" evidence="8">
    <location>
        <begin position="280"/>
        <end position="312"/>
    </location>
</feature>
<feature type="domain" description="Band 7" evidence="9">
    <location>
        <begin position="462"/>
        <end position="660"/>
    </location>
</feature>
<reference evidence="10" key="1">
    <citation type="submission" date="2021-05" db="EMBL/GenBank/DDBJ databases">
        <title>Energy efficiency and biological interactions define the core microbiome of deep oligotrophic groundwater.</title>
        <authorList>
            <person name="Mehrshad M."/>
            <person name="Lopez-Fernandez M."/>
            <person name="Bell E."/>
            <person name="Bernier-Latmani R."/>
            <person name="Bertilsson S."/>
            <person name="Dopson M."/>
        </authorList>
    </citation>
    <scope>NUCLEOTIDE SEQUENCE</scope>
    <source>
        <strain evidence="10">Modern_marine.mb.64</strain>
    </source>
</reference>
<sequence length="772" mass="83503">MEIHPTGWGITAVEDCNVSWIPTVLTEAWNLFYLAAPFILFGLLMAGVLQILLSPSRILRWMGQSGLSAVVRAALLGIPLPLCSCSVLPTAIALHRRGASEPATASFLITTPETNIAALILTWGLLGPLMAIFRPLASFLTGTLAGILSIASTSDEEGGAPHTGAAAQPPECGCRIDEASHLDQNPEDFVGFRQFRLSFKRWLRSLFLEFPQKSSGAPIKSKPEESVVPFPAILHSIGRYAFTRALDDIAFYLIIGLLLAGVLGALFPADLAERGAGSQLLTMIVVLLIAVPMYTCSSGSTPVAAALVAAGFSPGTALVLLLAGPAVSIVSILVVANHFGRRFLKIYLISVILGTLAWGLALDALLRVTGLTISASLAPPAGGLTALLHFLCVVLLAALLVWRLWAGAAREPLSQMRGNFISIREHPGTQSAIASIRAHKIPIRRAMIGGSLILGILIYGLTGFKSVPPDSMGFGRVFNKVTRKNLAPGLHWALPAPFGGIDVWRVNYPRKTDVGYRTDLEMIANRRELRSQSPPDVWHSPVAAMNSDPTVASYLSGDENLFEMSFSVHYFLSDPYNYFYELDKSLDLVNLYAQAVAREIIGSSLLDSLLTSDRSHVELYIRDNLQTHLTHLKTGIRIVSIHLIDIHPPQEAVHAFRDVSSAREDRQTFIHEAYVVTEREIPIARGQSKVEIAEVEAVSLAATAEAKGKAIGYIAQVEAYQRHPAILRDLLWLETSESVLAGRQKFIVPPGTQGHGVILWKLPATLPAPSGN</sequence>
<dbReference type="PANTHER" id="PTHR34184">
    <property type="entry name" value="UPF0718 PROTEIN YCGR"/>
    <property type="match status" value="1"/>
</dbReference>
<dbReference type="EMBL" id="JAHJDP010000117">
    <property type="protein sequence ID" value="MBU2693199.1"/>
    <property type="molecule type" value="Genomic_DNA"/>
</dbReference>
<evidence type="ECO:0000259" key="9">
    <source>
        <dbReference type="SMART" id="SM00244"/>
    </source>
</evidence>
<comment type="similarity">
    <text evidence="3">Belongs to the band 7/mec-2 family. HflK subfamily.</text>
</comment>
<dbReference type="CDD" id="cd03404">
    <property type="entry name" value="SPFH_HflK"/>
    <property type="match status" value="1"/>
</dbReference>
<feature type="transmembrane region" description="Helical" evidence="8">
    <location>
        <begin position="73"/>
        <end position="94"/>
    </location>
</feature>
<name>A0A948S3L9_UNCEI</name>
<dbReference type="InterPro" id="IPR001107">
    <property type="entry name" value="Band_7"/>
</dbReference>
<feature type="transmembrane region" description="Helical" evidence="8">
    <location>
        <begin position="31"/>
        <end position="53"/>
    </location>
</feature>
<feature type="transmembrane region" description="Helical" evidence="8">
    <location>
        <begin position="386"/>
        <end position="406"/>
    </location>
</feature>
<proteinExistence type="inferred from homology"/>
<dbReference type="Gene3D" id="3.30.479.30">
    <property type="entry name" value="Band 7 domain"/>
    <property type="match status" value="1"/>
</dbReference>
<dbReference type="AlphaFoldDB" id="A0A948S3L9"/>
<evidence type="ECO:0000256" key="2">
    <source>
        <dbReference type="ARBA" id="ARBA00006386"/>
    </source>
</evidence>
<keyword evidence="4" id="KW-1003">Cell membrane</keyword>
<dbReference type="NCBIfam" id="NF033936">
    <property type="entry name" value="CuZnOut_SO0444"/>
    <property type="match status" value="1"/>
</dbReference>
<dbReference type="Pfam" id="PF03773">
    <property type="entry name" value="ArsP_1"/>
    <property type="match status" value="1"/>
</dbReference>
<dbReference type="Proteomes" id="UP000777784">
    <property type="component" value="Unassembled WGS sequence"/>
</dbReference>
<evidence type="ECO:0000256" key="8">
    <source>
        <dbReference type="SAM" id="Phobius"/>
    </source>
</evidence>
<feature type="transmembrane region" description="Helical" evidence="8">
    <location>
        <begin position="318"/>
        <end position="339"/>
    </location>
</feature>
<evidence type="ECO:0000313" key="11">
    <source>
        <dbReference type="Proteomes" id="UP000777784"/>
    </source>
</evidence>
<evidence type="ECO:0000256" key="7">
    <source>
        <dbReference type="ARBA" id="ARBA00023136"/>
    </source>
</evidence>
<evidence type="ECO:0000256" key="4">
    <source>
        <dbReference type="ARBA" id="ARBA00022475"/>
    </source>
</evidence>
<feature type="transmembrane region" description="Helical" evidence="8">
    <location>
        <begin position="346"/>
        <end position="366"/>
    </location>
</feature>
<dbReference type="GO" id="GO:0005886">
    <property type="term" value="C:plasma membrane"/>
    <property type="evidence" value="ECO:0007669"/>
    <property type="project" value="UniProtKB-SubCell"/>
</dbReference>
<evidence type="ECO:0000256" key="1">
    <source>
        <dbReference type="ARBA" id="ARBA00004651"/>
    </source>
</evidence>
<keyword evidence="6 8" id="KW-1133">Transmembrane helix</keyword>
<evidence type="ECO:0000256" key="3">
    <source>
        <dbReference type="ARBA" id="ARBA00006971"/>
    </source>
</evidence>
<dbReference type="SMART" id="SM00244">
    <property type="entry name" value="PHB"/>
    <property type="match status" value="1"/>
</dbReference>
<dbReference type="InterPro" id="IPR052923">
    <property type="entry name" value="UPF0718"/>
</dbReference>
<evidence type="ECO:0000313" key="10">
    <source>
        <dbReference type="EMBL" id="MBU2693199.1"/>
    </source>
</evidence>
<comment type="caution">
    <text evidence="10">The sequence shown here is derived from an EMBL/GenBank/DDBJ whole genome shotgun (WGS) entry which is preliminary data.</text>
</comment>
<organism evidence="10 11">
    <name type="scientific">Eiseniibacteriota bacterium</name>
    <dbReference type="NCBI Taxonomy" id="2212470"/>
    <lineage>
        <taxon>Bacteria</taxon>
        <taxon>Candidatus Eiseniibacteriota</taxon>
    </lineage>
</organism>
<keyword evidence="5 8" id="KW-0812">Transmembrane</keyword>
<comment type="subcellular location">
    <subcellularLocation>
        <location evidence="1">Cell membrane</location>
        <topology evidence="1">Multi-pass membrane protein</topology>
    </subcellularLocation>
</comment>
<evidence type="ECO:0000256" key="6">
    <source>
        <dbReference type="ARBA" id="ARBA00022989"/>
    </source>
</evidence>
<gene>
    <name evidence="10" type="ORF">KJ970_19965</name>
</gene>
<dbReference type="SUPFAM" id="SSF117892">
    <property type="entry name" value="Band 7/SPFH domain"/>
    <property type="match status" value="1"/>
</dbReference>